<reference evidence="3" key="2">
    <citation type="submission" date="2020-11" db="EMBL/GenBank/DDBJ databases">
        <authorList>
            <consortium name="DOE Joint Genome Institute"/>
            <person name="Kuo A."/>
            <person name="Miyauchi S."/>
            <person name="Kiss E."/>
            <person name="Drula E."/>
            <person name="Kohler A."/>
            <person name="Sanchez-Garcia M."/>
            <person name="Andreopoulos B."/>
            <person name="Barry K.W."/>
            <person name="Bonito G."/>
            <person name="Buee M."/>
            <person name="Carver A."/>
            <person name="Chen C."/>
            <person name="Cichocki N."/>
            <person name="Clum A."/>
            <person name="Culley D."/>
            <person name="Crous P.W."/>
            <person name="Fauchery L."/>
            <person name="Girlanda M."/>
            <person name="Hayes R."/>
            <person name="Keri Z."/>
            <person name="Labutti K."/>
            <person name="Lipzen A."/>
            <person name="Lombard V."/>
            <person name="Magnuson J."/>
            <person name="Maillard F."/>
            <person name="Morin E."/>
            <person name="Murat C."/>
            <person name="Nolan M."/>
            <person name="Ohm R."/>
            <person name="Pangilinan J."/>
            <person name="Pereira M."/>
            <person name="Perotto S."/>
            <person name="Peter M."/>
            <person name="Riley R."/>
            <person name="Sitrit Y."/>
            <person name="Stielow B."/>
            <person name="Szollosi G."/>
            <person name="Zifcakova L."/>
            <person name="Stursova M."/>
            <person name="Spatafora J.W."/>
            <person name="Tedersoo L."/>
            <person name="Vaario L.-M."/>
            <person name="Yamada A."/>
            <person name="Yan M."/>
            <person name="Wang P."/>
            <person name="Xu J."/>
            <person name="Bruns T."/>
            <person name="Baldrian P."/>
            <person name="Vilgalys R."/>
            <person name="Henrissat B."/>
            <person name="Grigoriev I.V."/>
            <person name="Hibbett D."/>
            <person name="Nagy L.G."/>
            <person name="Martin F.M."/>
        </authorList>
    </citation>
    <scope>NUCLEOTIDE SEQUENCE</scope>
    <source>
        <strain evidence="3">UH-Tt-Lm1</strain>
    </source>
</reference>
<feature type="compositionally biased region" description="Low complexity" evidence="1">
    <location>
        <begin position="32"/>
        <end position="86"/>
    </location>
</feature>
<feature type="region of interest" description="Disordered" evidence="1">
    <location>
        <begin position="32"/>
        <end position="103"/>
    </location>
</feature>
<dbReference type="AlphaFoldDB" id="A0A9P6HEZ5"/>
<feature type="chain" id="PRO_5040182696" evidence="2">
    <location>
        <begin position="20"/>
        <end position="403"/>
    </location>
</feature>
<comment type="caution">
    <text evidence="3">The sequence shown here is derived from an EMBL/GenBank/DDBJ whole genome shotgun (WGS) entry which is preliminary data.</text>
</comment>
<gene>
    <name evidence="3" type="ORF">BJ322DRAFT_1020076</name>
</gene>
<feature type="compositionally biased region" description="Polar residues" evidence="1">
    <location>
        <begin position="92"/>
        <end position="103"/>
    </location>
</feature>
<accession>A0A9P6HEZ5</accession>
<organism evidence="3 4">
    <name type="scientific">Thelephora terrestris</name>
    <dbReference type="NCBI Taxonomy" id="56493"/>
    <lineage>
        <taxon>Eukaryota</taxon>
        <taxon>Fungi</taxon>
        <taxon>Dikarya</taxon>
        <taxon>Basidiomycota</taxon>
        <taxon>Agaricomycotina</taxon>
        <taxon>Agaricomycetes</taxon>
        <taxon>Thelephorales</taxon>
        <taxon>Thelephoraceae</taxon>
        <taxon>Thelephora</taxon>
    </lineage>
</organism>
<dbReference type="PANTHER" id="PTHR34587:SF2">
    <property type="entry name" value="G-PROTEIN COUPLED RECEPTORS FAMILY 1 PROFILE DOMAIN-CONTAINING PROTEIN"/>
    <property type="match status" value="1"/>
</dbReference>
<feature type="compositionally biased region" description="Low complexity" evidence="1">
    <location>
        <begin position="329"/>
        <end position="361"/>
    </location>
</feature>
<dbReference type="PANTHER" id="PTHR34587">
    <property type="entry name" value="VWFA DOMAIN-CONTAINING PROTEIN"/>
    <property type="match status" value="1"/>
</dbReference>
<keyword evidence="4" id="KW-1185">Reference proteome</keyword>
<evidence type="ECO:0000313" key="3">
    <source>
        <dbReference type="EMBL" id="KAF9785900.1"/>
    </source>
</evidence>
<dbReference type="Proteomes" id="UP000736335">
    <property type="component" value="Unassembled WGS sequence"/>
</dbReference>
<feature type="compositionally biased region" description="Low complexity" evidence="1">
    <location>
        <begin position="369"/>
        <end position="378"/>
    </location>
</feature>
<evidence type="ECO:0000256" key="2">
    <source>
        <dbReference type="SAM" id="SignalP"/>
    </source>
</evidence>
<proteinExistence type="predicted"/>
<reference evidence="3" key="1">
    <citation type="journal article" date="2020" name="Nat. Commun.">
        <title>Large-scale genome sequencing of mycorrhizal fungi provides insights into the early evolution of symbiotic traits.</title>
        <authorList>
            <person name="Miyauchi S."/>
            <person name="Kiss E."/>
            <person name="Kuo A."/>
            <person name="Drula E."/>
            <person name="Kohler A."/>
            <person name="Sanchez-Garcia M."/>
            <person name="Morin E."/>
            <person name="Andreopoulos B."/>
            <person name="Barry K.W."/>
            <person name="Bonito G."/>
            <person name="Buee M."/>
            <person name="Carver A."/>
            <person name="Chen C."/>
            <person name="Cichocki N."/>
            <person name="Clum A."/>
            <person name="Culley D."/>
            <person name="Crous P.W."/>
            <person name="Fauchery L."/>
            <person name="Girlanda M."/>
            <person name="Hayes R.D."/>
            <person name="Keri Z."/>
            <person name="LaButti K."/>
            <person name="Lipzen A."/>
            <person name="Lombard V."/>
            <person name="Magnuson J."/>
            <person name="Maillard F."/>
            <person name="Murat C."/>
            <person name="Nolan M."/>
            <person name="Ohm R.A."/>
            <person name="Pangilinan J."/>
            <person name="Pereira M.F."/>
            <person name="Perotto S."/>
            <person name="Peter M."/>
            <person name="Pfister S."/>
            <person name="Riley R."/>
            <person name="Sitrit Y."/>
            <person name="Stielow J.B."/>
            <person name="Szollosi G."/>
            <person name="Zifcakova L."/>
            <person name="Stursova M."/>
            <person name="Spatafora J.W."/>
            <person name="Tedersoo L."/>
            <person name="Vaario L.M."/>
            <person name="Yamada A."/>
            <person name="Yan M."/>
            <person name="Wang P."/>
            <person name="Xu J."/>
            <person name="Bruns T."/>
            <person name="Baldrian P."/>
            <person name="Vilgalys R."/>
            <person name="Dunand C."/>
            <person name="Henrissat B."/>
            <person name="Grigoriev I.V."/>
            <person name="Hibbett D."/>
            <person name="Nagy L.G."/>
            <person name="Martin F.M."/>
        </authorList>
    </citation>
    <scope>NUCLEOTIDE SEQUENCE</scope>
    <source>
        <strain evidence="3">UH-Tt-Lm1</strain>
    </source>
</reference>
<evidence type="ECO:0000313" key="4">
    <source>
        <dbReference type="Proteomes" id="UP000736335"/>
    </source>
</evidence>
<dbReference type="InterPro" id="IPR053216">
    <property type="entry name" value="Appressorial_penetr-assoc"/>
</dbReference>
<feature type="compositionally biased region" description="Low complexity" evidence="1">
    <location>
        <begin position="303"/>
        <end position="322"/>
    </location>
</feature>
<feature type="region of interest" description="Disordered" evidence="1">
    <location>
        <begin position="301"/>
        <end position="403"/>
    </location>
</feature>
<feature type="compositionally biased region" description="Basic and acidic residues" evidence="1">
    <location>
        <begin position="393"/>
        <end position="403"/>
    </location>
</feature>
<evidence type="ECO:0000256" key="1">
    <source>
        <dbReference type="SAM" id="MobiDB-lite"/>
    </source>
</evidence>
<name>A0A9P6HEZ5_9AGAM</name>
<keyword evidence="2" id="KW-0732">Signal</keyword>
<protein>
    <submittedName>
        <fullName evidence="3">Uncharacterized protein</fullName>
    </submittedName>
</protein>
<dbReference type="EMBL" id="WIUZ02000006">
    <property type="protein sequence ID" value="KAF9785900.1"/>
    <property type="molecule type" value="Genomic_DNA"/>
</dbReference>
<dbReference type="OrthoDB" id="2336871at2759"/>
<sequence length="403" mass="41186">MKCFGISVALLAVAQCSTALFVPGSHDFAARQNNRFGGNQGNNRLKGGNNNQNNGNNNTGGNNNTTGNNNQNGGNNSTTNANNNQNGGNGNPQTSLTLDPSVIQNINGTGSGAGEANSLVSTNNFINFCVGKTITNGLQVQGGSCNPTPMGDIPSVDNMPSCKFQFPTNGGNVDANTAFTVVLNTQGMQTGDFTDATTTYFAAPQQLNNAGQVIGHNHVVIEAIPSLASTQPTNPRVFAFFKGLNSVATNGQLTADVTSGLPAGTYRLSSITTAANHQGVIVPVAQRGSVDDAVYFTVGGNGNNNNGTGNNNNTGNNSTGNNNNGGGNNTTTSGNNGGNNNTTTSGNNGGNNTTTSGNTNGQNQTPASNGGNNNQNPVKKGKKGGKQGGGNGRRYERRFLTWD</sequence>
<feature type="signal peptide" evidence="2">
    <location>
        <begin position="1"/>
        <end position="19"/>
    </location>
</feature>